<dbReference type="Proteomes" id="UP000228380">
    <property type="component" value="Unplaced"/>
</dbReference>
<dbReference type="KEGG" id="pda:120105560"/>
<keyword evidence="2" id="KW-1185">Reference proteome</keyword>
<evidence type="ECO:0000313" key="3">
    <source>
        <dbReference type="RefSeq" id="XP_038974057.1"/>
    </source>
</evidence>
<dbReference type="RefSeq" id="XP_038974057.1">
    <property type="nucleotide sequence ID" value="XM_039118129.1"/>
</dbReference>
<reference evidence="3" key="1">
    <citation type="submission" date="2025-08" db="UniProtKB">
        <authorList>
            <consortium name="RefSeq"/>
        </authorList>
    </citation>
    <scope>IDENTIFICATION</scope>
    <source>
        <tissue evidence="3">Young leaves</tissue>
    </source>
</reference>
<sequence length="330" mass="33279">MRADPEPSQAAAARAKTQKRPRPQAGLGPLGGTGLGAQLALVSVGRGNPTGPAQRNRAHEAGRRGRRPVGAGRGAIRDAGVAHAVGATRAVGALCAIGAPTPGDVSGAENAPGAGVERAQDMLGPCDDARGRWAARSAGEPRALGPQAQPAVDSLGHVTLGPQAHSDTGLGGRTGLALQCQSEEPAGPFRFRPPHQGADLELGPPAHDDHALLTLGVTSGVQPGDVRVGTDHDGVFRFGPWPPAGDEQREAASSGSGARDHLVPLSQGCQAVPLMTGGGTDHTTAVQRIRAAVMQVVSGEQREGPGSMLEAGPAAQGEDGSEADYVDCDP</sequence>
<proteinExistence type="predicted"/>
<organism evidence="2 3">
    <name type="scientific">Phoenix dactylifera</name>
    <name type="common">Date palm</name>
    <dbReference type="NCBI Taxonomy" id="42345"/>
    <lineage>
        <taxon>Eukaryota</taxon>
        <taxon>Viridiplantae</taxon>
        <taxon>Streptophyta</taxon>
        <taxon>Embryophyta</taxon>
        <taxon>Tracheophyta</taxon>
        <taxon>Spermatophyta</taxon>
        <taxon>Magnoliopsida</taxon>
        <taxon>Liliopsida</taxon>
        <taxon>Arecaceae</taxon>
        <taxon>Coryphoideae</taxon>
        <taxon>Phoeniceae</taxon>
        <taxon>Phoenix</taxon>
    </lineage>
</organism>
<feature type="compositionally biased region" description="Acidic residues" evidence="1">
    <location>
        <begin position="319"/>
        <end position="330"/>
    </location>
</feature>
<dbReference type="AlphaFoldDB" id="A0A8B8ZL64"/>
<feature type="region of interest" description="Disordered" evidence="1">
    <location>
        <begin position="240"/>
        <end position="262"/>
    </location>
</feature>
<evidence type="ECO:0000313" key="2">
    <source>
        <dbReference type="Proteomes" id="UP000228380"/>
    </source>
</evidence>
<protein>
    <submittedName>
        <fullName evidence="3">Uncharacterized protein LOC120105560</fullName>
    </submittedName>
</protein>
<feature type="region of interest" description="Disordered" evidence="1">
    <location>
        <begin position="1"/>
        <end position="72"/>
    </location>
</feature>
<feature type="region of interest" description="Disordered" evidence="1">
    <location>
        <begin position="298"/>
        <end position="330"/>
    </location>
</feature>
<evidence type="ECO:0000256" key="1">
    <source>
        <dbReference type="SAM" id="MobiDB-lite"/>
    </source>
</evidence>
<dbReference type="GeneID" id="120105560"/>
<name>A0A8B8ZL64_PHODC</name>
<accession>A0A8B8ZL64</accession>
<gene>
    <name evidence="3" type="primary">LOC120105560</name>
</gene>